<accession>A0ABU9EU32</accession>
<sequence length="46" mass="5020">MLAKDTIAASWPDRSPCSCHDADHIFPDASLGLGLTKKLIPLQKKE</sequence>
<keyword evidence="2" id="KW-1185">Reference proteome</keyword>
<comment type="caution">
    <text evidence="1">The sequence shown here is derived from an EMBL/GenBank/DDBJ whole genome shotgun (WGS) entry which is preliminary data.</text>
</comment>
<gene>
    <name evidence="1" type="ORF">AAEJ74_27090</name>
</gene>
<organism evidence="1 2">
    <name type="scientific">Limnospira fusiformis PMC 851.14</name>
    <dbReference type="NCBI Taxonomy" id="2219512"/>
    <lineage>
        <taxon>Bacteria</taxon>
        <taxon>Bacillati</taxon>
        <taxon>Cyanobacteriota</taxon>
        <taxon>Cyanophyceae</taxon>
        <taxon>Oscillatoriophycideae</taxon>
        <taxon>Oscillatoriales</taxon>
        <taxon>Sirenicapillariaceae</taxon>
        <taxon>Limnospira</taxon>
    </lineage>
</organism>
<dbReference type="RefSeq" id="WP_155839150.1">
    <property type="nucleotide sequence ID" value="NZ_JBBWYZ010000032.1"/>
</dbReference>
<dbReference type="EMBL" id="JBBWYZ010000032">
    <property type="protein sequence ID" value="MEK9515186.1"/>
    <property type="molecule type" value="Genomic_DNA"/>
</dbReference>
<dbReference type="Proteomes" id="UP001387447">
    <property type="component" value="Unassembled WGS sequence"/>
</dbReference>
<reference evidence="1 2" key="1">
    <citation type="journal article" date="2024" name="Front. Microbiol.">
        <title>Transcriptomic insights into the dominance of two phototrophs throughout the water column of a tropical hypersaline-alkaline crater lake (Dziani Dzaha, Mayotte).</title>
        <authorList>
            <person name="Duperron S."/>
            <person name="Halary S."/>
            <person name="Bouly J.-P."/>
            <person name="Roussel T."/>
            <person name="Hugoni M."/>
            <person name="Bruto M."/>
            <person name="Oger P."/>
            <person name="Duval C."/>
            <person name="Woo A."/>
            <person name="Jezequiel D."/>
            <person name="Ader M."/>
            <person name="Leboulanger C."/>
            <person name="Agogue H."/>
            <person name="Grossi V."/>
            <person name="Trousselier M."/>
            <person name="Bernard C."/>
        </authorList>
    </citation>
    <scope>NUCLEOTIDE SEQUENCE [LARGE SCALE GENOMIC DNA]</scope>
    <source>
        <strain evidence="1 2">PMC 851.14</strain>
    </source>
</reference>
<evidence type="ECO:0000313" key="2">
    <source>
        <dbReference type="Proteomes" id="UP001387447"/>
    </source>
</evidence>
<protein>
    <submittedName>
        <fullName evidence="1">Uncharacterized protein</fullName>
    </submittedName>
</protein>
<proteinExistence type="predicted"/>
<evidence type="ECO:0000313" key="1">
    <source>
        <dbReference type="EMBL" id="MEK9515186.1"/>
    </source>
</evidence>
<name>A0ABU9EU32_LIMFS</name>